<evidence type="ECO:0000313" key="3">
    <source>
        <dbReference type="Proteomes" id="UP000813444"/>
    </source>
</evidence>
<reference evidence="2" key="1">
    <citation type="journal article" date="2021" name="Nat. Commun.">
        <title>Genetic determinants of endophytism in the Arabidopsis root mycobiome.</title>
        <authorList>
            <person name="Mesny F."/>
            <person name="Miyauchi S."/>
            <person name="Thiergart T."/>
            <person name="Pickel B."/>
            <person name="Atanasova L."/>
            <person name="Karlsson M."/>
            <person name="Huettel B."/>
            <person name="Barry K.W."/>
            <person name="Haridas S."/>
            <person name="Chen C."/>
            <person name="Bauer D."/>
            <person name="Andreopoulos W."/>
            <person name="Pangilinan J."/>
            <person name="LaButti K."/>
            <person name="Riley R."/>
            <person name="Lipzen A."/>
            <person name="Clum A."/>
            <person name="Drula E."/>
            <person name="Henrissat B."/>
            <person name="Kohler A."/>
            <person name="Grigoriev I.V."/>
            <person name="Martin F.M."/>
            <person name="Hacquard S."/>
        </authorList>
    </citation>
    <scope>NUCLEOTIDE SEQUENCE</scope>
    <source>
        <strain evidence="2">MPI-CAGE-CH-0235</strain>
    </source>
</reference>
<dbReference type="SUPFAM" id="SSF52151">
    <property type="entry name" value="FabD/lysophospholipase-like"/>
    <property type="match status" value="1"/>
</dbReference>
<dbReference type="Proteomes" id="UP000813444">
    <property type="component" value="Unassembled WGS sequence"/>
</dbReference>
<evidence type="ECO:0000256" key="1">
    <source>
        <dbReference type="SAM" id="MobiDB-lite"/>
    </source>
</evidence>
<comment type="caution">
    <text evidence="2">The sequence shown here is derived from an EMBL/GenBank/DDBJ whole genome shotgun (WGS) entry which is preliminary data.</text>
</comment>
<protein>
    <submittedName>
        <fullName evidence="2">Phospholipase</fullName>
    </submittedName>
</protein>
<accession>A0A8K0WMJ1</accession>
<keyword evidence="3" id="KW-1185">Reference proteome</keyword>
<dbReference type="OrthoDB" id="5153649at2759"/>
<feature type="compositionally biased region" description="Basic residues" evidence="1">
    <location>
        <begin position="787"/>
        <end position="808"/>
    </location>
</feature>
<dbReference type="Gene3D" id="3.40.1090.10">
    <property type="entry name" value="Cytosolic phospholipase A2 catalytic domain"/>
    <property type="match status" value="2"/>
</dbReference>
<feature type="region of interest" description="Disordered" evidence="1">
    <location>
        <begin position="785"/>
        <end position="808"/>
    </location>
</feature>
<sequence length="808" mass="90769">MKPCKHTSWLSLQSRGERIELLVTDRVQKLVNVIPYGDDHKPSLVVLVGNATKTNALQELFGVRRARQLIRSRGSSELHLHVEPTSLFLGRPRLIIEGDITLGLKGRAPTYKCHETGRHKIERAVPGSSLDSVSNDIFRKLLFPFTDIFCLFCDDLGGFQQVAQHVAAWLEDDCQSVLPVNTRPRIILATDKFPTGINVQNPETVFLNFLKEATAKNIFDHVSAIDIVQLIPGRSRFDQLKKRLLTSSDVARASKEDAKALFSITHFAALLNNACVHFCKHQEPFDFIKSSRKDNPISSDLEQHLSRFLEYIKSPEQLMGFAAPIIASSLVLDSYPPDAHYFPPSRVFETLYVDILKKASKKGVMAFADSRDVVLRSGFLNKVKTHFEEYSQQPIGDLPCKHSICGNCAEIFGKPSNYDDSDFIIKRYFLCQSEPPEEVKIKIHPPTAGIGILCVDGGGVKGTIPLAIMRRIEERIDLPIQFQRFFKVAFGVSSGLPVATTDDRPTCRLFTNYNGVASSDLHRTFFPPKHIDGVGLLQDAGPLENDPLVSALFLVADIWPHIDKPDFVLSLGTGEPKLLETLAMEDSCSAPRNGMLPRLCRLFWEKTRDGKMRQLFQAQTWYHRLNVQFNGSEPRLDDVRAVPGMKSKVNEDSSLSAKVDNVIRYMIASLFYFELEAIPHRYGGRYLGSGHILCSVKAKDPAFPPLMERLKSSKFRIDGYADMQAVDDNCFDENGNFRKLVKLETEGRFAITLSEQTTEPCHISGSPLSVEKLVKLQGLSAVFGRSDHRKRKRSGSIDKPKRKRLRTA</sequence>
<dbReference type="InterPro" id="IPR016035">
    <property type="entry name" value="Acyl_Trfase/lysoPLipase"/>
</dbReference>
<dbReference type="EMBL" id="JAGPNK010000014">
    <property type="protein sequence ID" value="KAH7308904.1"/>
    <property type="molecule type" value="Genomic_DNA"/>
</dbReference>
<dbReference type="AlphaFoldDB" id="A0A8K0WMJ1"/>
<proteinExistence type="predicted"/>
<name>A0A8K0WMJ1_9HYPO</name>
<gene>
    <name evidence="2" type="ORF">B0I35DRAFT_360220</name>
</gene>
<evidence type="ECO:0000313" key="2">
    <source>
        <dbReference type="EMBL" id="KAH7308904.1"/>
    </source>
</evidence>
<organism evidence="2 3">
    <name type="scientific">Stachybotrys elegans</name>
    <dbReference type="NCBI Taxonomy" id="80388"/>
    <lineage>
        <taxon>Eukaryota</taxon>
        <taxon>Fungi</taxon>
        <taxon>Dikarya</taxon>
        <taxon>Ascomycota</taxon>
        <taxon>Pezizomycotina</taxon>
        <taxon>Sordariomycetes</taxon>
        <taxon>Hypocreomycetidae</taxon>
        <taxon>Hypocreales</taxon>
        <taxon>Stachybotryaceae</taxon>
        <taxon>Stachybotrys</taxon>
    </lineage>
</organism>